<dbReference type="Pfam" id="PF00717">
    <property type="entry name" value="Peptidase_S24"/>
    <property type="match status" value="1"/>
</dbReference>
<name>A0A5E6SEX1_PSEFL</name>
<dbReference type="InterPro" id="IPR015927">
    <property type="entry name" value="Peptidase_S24_S26A/B/C"/>
</dbReference>
<evidence type="ECO:0000256" key="2">
    <source>
        <dbReference type="ARBA" id="ARBA00023125"/>
    </source>
</evidence>
<reference evidence="5 6" key="1">
    <citation type="submission" date="2019-09" db="EMBL/GenBank/DDBJ databases">
        <authorList>
            <person name="Chandra G."/>
            <person name="Truman W A."/>
        </authorList>
    </citation>
    <scope>NUCLEOTIDE SEQUENCE [LARGE SCALE GENOMIC DNA]</scope>
    <source>
        <strain evidence="5">PS662</strain>
    </source>
</reference>
<evidence type="ECO:0000256" key="1">
    <source>
        <dbReference type="ARBA" id="ARBA00023015"/>
    </source>
</evidence>
<dbReference type="InterPro" id="IPR036286">
    <property type="entry name" value="LexA/Signal_pep-like_sf"/>
</dbReference>
<proteinExistence type="predicted"/>
<protein>
    <submittedName>
        <fullName evidence="5">HTH-type transcriptional regulator PrtR</fullName>
    </submittedName>
</protein>
<keyword evidence="2" id="KW-0238">DNA-binding</keyword>
<keyword evidence="3" id="KW-0804">Transcription</keyword>
<gene>
    <name evidence="5" type="primary">prtR_2</name>
    <name evidence="5" type="ORF">PS662_02218</name>
</gene>
<organism evidence="5 6">
    <name type="scientific">Pseudomonas fluorescens</name>
    <dbReference type="NCBI Taxonomy" id="294"/>
    <lineage>
        <taxon>Bacteria</taxon>
        <taxon>Pseudomonadati</taxon>
        <taxon>Pseudomonadota</taxon>
        <taxon>Gammaproteobacteria</taxon>
        <taxon>Pseudomonadales</taxon>
        <taxon>Pseudomonadaceae</taxon>
        <taxon>Pseudomonas</taxon>
    </lineage>
</organism>
<dbReference type="RefSeq" id="WP_150711033.1">
    <property type="nucleotide sequence ID" value="NZ_CABVHK010000006.1"/>
</dbReference>
<dbReference type="Gene3D" id="1.10.260.40">
    <property type="entry name" value="lambda repressor-like DNA-binding domains"/>
    <property type="match status" value="1"/>
</dbReference>
<dbReference type="GO" id="GO:0003677">
    <property type="term" value="F:DNA binding"/>
    <property type="evidence" value="ECO:0007669"/>
    <property type="project" value="UniProtKB-KW"/>
</dbReference>
<dbReference type="InterPro" id="IPR010982">
    <property type="entry name" value="Lambda_DNA-bd_dom_sf"/>
</dbReference>
<feature type="domain" description="Peptidase S24/S26A/S26B/S26C" evidence="4">
    <location>
        <begin position="124"/>
        <end position="235"/>
    </location>
</feature>
<evidence type="ECO:0000259" key="4">
    <source>
        <dbReference type="Pfam" id="PF00717"/>
    </source>
</evidence>
<dbReference type="OrthoDB" id="8613261at2"/>
<dbReference type="Gene3D" id="2.10.109.10">
    <property type="entry name" value="Umud Fragment, subunit A"/>
    <property type="match status" value="1"/>
</dbReference>
<dbReference type="Proteomes" id="UP000326953">
    <property type="component" value="Unassembled WGS sequence"/>
</dbReference>
<accession>A0A5E6SEX1</accession>
<dbReference type="EMBL" id="CABVHK010000006">
    <property type="protein sequence ID" value="VVM79010.1"/>
    <property type="molecule type" value="Genomic_DNA"/>
</dbReference>
<dbReference type="PANTHER" id="PTHR40661">
    <property type="match status" value="1"/>
</dbReference>
<dbReference type="SUPFAM" id="SSF51306">
    <property type="entry name" value="LexA/Signal peptidase"/>
    <property type="match status" value="1"/>
</dbReference>
<dbReference type="PANTHER" id="PTHR40661:SF2">
    <property type="entry name" value="HTH-TYPE TRANSCRIPTIONAL REGULATOR PRTR"/>
    <property type="match status" value="1"/>
</dbReference>
<dbReference type="CDD" id="cd06529">
    <property type="entry name" value="S24_LexA-like"/>
    <property type="match status" value="1"/>
</dbReference>
<evidence type="ECO:0000313" key="6">
    <source>
        <dbReference type="Proteomes" id="UP000326953"/>
    </source>
</evidence>
<dbReference type="InterPro" id="IPR039418">
    <property type="entry name" value="LexA-like"/>
</dbReference>
<evidence type="ECO:0000313" key="5">
    <source>
        <dbReference type="EMBL" id="VVM79010.1"/>
    </source>
</evidence>
<keyword evidence="1" id="KW-0805">Transcription regulation</keyword>
<sequence>MKKNKTCGARFKLLLKAADVTTTGFAEILKIENAQTVHNWYTRGVPDYRIEEVALKLSVNSEWLKTGDGPKDARHLRLVSETGNTFDAQALRGIYTVIEPTDVELPFYKEKPVAPGSSKTHVIEDNSQPIRLPRSHLDSLEINHADAICAQMIGNSMAEKIADGSTIAIDRGLTQIVDGEIYAIEHDGMLRIKYLHRMPGNGLRMRSHNSAEYPDETFRAAQIEEQNIRVLGWVFWCSTLNKRRPPIPFL</sequence>
<dbReference type="AlphaFoldDB" id="A0A5E6SEX1"/>
<evidence type="ECO:0000256" key="3">
    <source>
        <dbReference type="ARBA" id="ARBA00023163"/>
    </source>
</evidence>